<dbReference type="AlphaFoldDB" id="A0A420E369"/>
<keyword evidence="2" id="KW-1185">Reference proteome</keyword>
<comment type="caution">
    <text evidence="1">The sequence shown here is derived from an EMBL/GenBank/DDBJ whole genome shotgun (WGS) entry which is preliminary data.</text>
</comment>
<name>A0A420E369_9FLAO</name>
<dbReference type="InterPro" id="IPR046144">
    <property type="entry name" value="DUF6146"/>
</dbReference>
<dbReference type="Proteomes" id="UP000285780">
    <property type="component" value="Unassembled WGS sequence"/>
</dbReference>
<evidence type="ECO:0000313" key="2">
    <source>
        <dbReference type="Proteomes" id="UP000285780"/>
    </source>
</evidence>
<dbReference type="EMBL" id="RAQM01000007">
    <property type="protein sequence ID" value="RKF04353.1"/>
    <property type="molecule type" value="Genomic_DNA"/>
</dbReference>
<dbReference type="RefSeq" id="WP_120186318.1">
    <property type="nucleotide sequence ID" value="NZ_RAQM01000007.1"/>
</dbReference>
<sequence length="143" mass="16661">MKTLQHILALSIIGIMLWACGSSPIKNTSNTNEKPVVIANDSLEYEIIIIDPGFTTYLNSIAKPEGYYSQTYLENKNRLYVINWNYRAQNPLQFNPNIYENVIDYSPHIDYGYEVNYKLFNYFEFAQRKYKMSLGAGSTRFSR</sequence>
<protein>
    <submittedName>
        <fullName evidence="1">Uncharacterized protein</fullName>
    </submittedName>
</protein>
<reference evidence="1 2" key="1">
    <citation type="submission" date="2018-09" db="EMBL/GenBank/DDBJ databases">
        <title>Genomic Encyclopedia of Archaeal and Bacterial Type Strains, Phase II (KMG-II): from individual species to whole genera.</title>
        <authorList>
            <person name="Goeker M."/>
        </authorList>
    </citation>
    <scope>NUCLEOTIDE SEQUENCE [LARGE SCALE GENOMIC DNA]</scope>
    <source>
        <strain evidence="1 2">DSM 16505</strain>
    </source>
</reference>
<accession>A0A420E369</accession>
<proteinExistence type="predicted"/>
<gene>
    <name evidence="1" type="ORF">C8N26_1019</name>
</gene>
<dbReference type="Pfam" id="PF19643">
    <property type="entry name" value="DUF6146"/>
    <property type="match status" value="1"/>
</dbReference>
<evidence type="ECO:0000313" key="1">
    <source>
        <dbReference type="EMBL" id="RKF04353.1"/>
    </source>
</evidence>
<organism evidence="1 2">
    <name type="scientific">Tenacibaculum lutimaris</name>
    <dbReference type="NCBI Taxonomy" id="285258"/>
    <lineage>
        <taxon>Bacteria</taxon>
        <taxon>Pseudomonadati</taxon>
        <taxon>Bacteroidota</taxon>
        <taxon>Flavobacteriia</taxon>
        <taxon>Flavobacteriales</taxon>
        <taxon>Flavobacteriaceae</taxon>
        <taxon>Tenacibaculum</taxon>
    </lineage>
</organism>